<dbReference type="Proteomes" id="UP000245995">
    <property type="component" value="Chromosome CITRO92"/>
</dbReference>
<dbReference type="AlphaFoldDB" id="A0AAX2BNY9"/>
<protein>
    <submittedName>
        <fullName evidence="1">Uncharacterized protein</fullName>
    </submittedName>
</protein>
<dbReference type="RefSeq" id="WP_157959996.1">
    <property type="nucleotide sequence ID" value="NZ_LT556085.1"/>
</dbReference>
<organism evidence="1 2">
    <name type="scientific">Citrobacter amalonaticus</name>
    <dbReference type="NCBI Taxonomy" id="35703"/>
    <lineage>
        <taxon>Bacteria</taxon>
        <taxon>Pseudomonadati</taxon>
        <taxon>Pseudomonadota</taxon>
        <taxon>Gammaproteobacteria</taxon>
        <taxon>Enterobacterales</taxon>
        <taxon>Enterobacteriaceae</taxon>
        <taxon>Citrobacter</taxon>
    </lineage>
</organism>
<evidence type="ECO:0000313" key="1">
    <source>
        <dbReference type="EMBL" id="SBA20829.1"/>
    </source>
</evidence>
<evidence type="ECO:0000313" key="2">
    <source>
        <dbReference type="Proteomes" id="UP000245995"/>
    </source>
</evidence>
<accession>A0AAX2BNY9</accession>
<sequence>MTIEQIAKRLAIGPASAGELMRSGATEEQIGDMIRAGVAVVLQYHIDPDALIIGGY</sequence>
<name>A0AAX2BNY9_CITAM</name>
<reference evidence="1 2" key="1">
    <citation type="submission" date="2016-04" db="EMBL/GenBank/DDBJ databases">
        <authorList>
            <person name="Regsiter A."/>
            <person name="William W."/>
        </authorList>
    </citation>
    <scope>NUCLEOTIDE SEQUENCE [LARGE SCALE GENOMIC DNA]</scope>
    <source>
        <strain evidence="1 2">92</strain>
    </source>
</reference>
<dbReference type="EMBL" id="LT556085">
    <property type="protein sequence ID" value="SBA20829.1"/>
    <property type="molecule type" value="Genomic_DNA"/>
</dbReference>
<proteinExistence type="predicted"/>
<gene>
    <name evidence="1" type="ORF">CITRO92_4204</name>
</gene>